<organism evidence="5 7">
    <name type="scientific">Kocuria flava</name>
    <dbReference type="NCBI Taxonomy" id="446860"/>
    <lineage>
        <taxon>Bacteria</taxon>
        <taxon>Bacillati</taxon>
        <taxon>Actinomycetota</taxon>
        <taxon>Actinomycetes</taxon>
        <taxon>Micrococcales</taxon>
        <taxon>Micrococcaceae</taxon>
        <taxon>Kocuria</taxon>
    </lineage>
</organism>
<evidence type="ECO:0000256" key="2">
    <source>
        <dbReference type="ARBA" id="ARBA00022741"/>
    </source>
</evidence>
<dbReference type="SUPFAM" id="SSF50331">
    <property type="entry name" value="MOP-like"/>
    <property type="match status" value="1"/>
</dbReference>
<dbReference type="Gene3D" id="2.40.50.140">
    <property type="entry name" value="Nucleic acid-binding proteins"/>
    <property type="match status" value="1"/>
</dbReference>
<dbReference type="Gene3D" id="3.40.50.300">
    <property type="entry name" value="P-loop containing nucleotide triphosphate hydrolases"/>
    <property type="match status" value="1"/>
</dbReference>
<evidence type="ECO:0000313" key="5">
    <source>
        <dbReference type="EMBL" id="ALU40085.1"/>
    </source>
</evidence>
<evidence type="ECO:0000313" key="7">
    <source>
        <dbReference type="Proteomes" id="UP000057181"/>
    </source>
</evidence>
<feature type="domain" description="ABC transporter" evidence="4">
    <location>
        <begin position="4"/>
        <end position="236"/>
    </location>
</feature>
<name>A0A0U3HAY6_9MICC</name>
<keyword evidence="2" id="KW-0547">Nucleotide-binding</keyword>
<dbReference type="Proteomes" id="UP000321155">
    <property type="component" value="Unassembled WGS sequence"/>
</dbReference>
<evidence type="ECO:0000313" key="6">
    <source>
        <dbReference type="EMBL" id="GEO93296.1"/>
    </source>
</evidence>
<reference evidence="6 8" key="2">
    <citation type="submission" date="2019-07" db="EMBL/GenBank/DDBJ databases">
        <title>Whole genome shotgun sequence of Kocuria flava NBRC 107626.</title>
        <authorList>
            <person name="Hosoyama A."/>
            <person name="Uohara A."/>
            <person name="Ohji S."/>
            <person name="Ichikawa N."/>
        </authorList>
    </citation>
    <scope>NUCLEOTIDE SEQUENCE [LARGE SCALE GENOMIC DNA]</scope>
    <source>
        <strain evidence="6 8">NBRC 107626</strain>
    </source>
</reference>
<evidence type="ECO:0000259" key="4">
    <source>
        <dbReference type="PROSITE" id="PS50893"/>
    </source>
</evidence>
<dbReference type="NCBIfam" id="NF008653">
    <property type="entry name" value="PRK11650.1"/>
    <property type="match status" value="1"/>
</dbReference>
<dbReference type="Gene3D" id="2.40.50.100">
    <property type="match status" value="2"/>
</dbReference>
<dbReference type="PROSITE" id="PS00211">
    <property type="entry name" value="ABC_TRANSPORTER_1"/>
    <property type="match status" value="1"/>
</dbReference>
<keyword evidence="3 5" id="KW-0067">ATP-binding</keyword>
<dbReference type="InterPro" id="IPR027417">
    <property type="entry name" value="P-loop_NTPase"/>
</dbReference>
<dbReference type="PANTHER" id="PTHR43875:SF1">
    <property type="entry name" value="OSMOPROTECTIVE COMPOUNDS UPTAKE ATP-BINDING PROTEIN GGTA"/>
    <property type="match status" value="1"/>
</dbReference>
<dbReference type="EMBL" id="CP013254">
    <property type="protein sequence ID" value="ALU40085.1"/>
    <property type="molecule type" value="Genomic_DNA"/>
</dbReference>
<reference evidence="5 7" key="1">
    <citation type="submission" date="2015-11" db="EMBL/GenBank/DDBJ databases">
        <title>Complete Genome Sequence of Kocuria flava strain HO-9041.</title>
        <authorList>
            <person name="Zhou M."/>
            <person name="Dai J."/>
        </authorList>
    </citation>
    <scope>NUCLEOTIDE SEQUENCE [LARGE SCALE GENOMIC DNA]</scope>
    <source>
        <strain evidence="5 7">HO-9041</strain>
    </source>
</reference>
<dbReference type="InterPro" id="IPR040582">
    <property type="entry name" value="OB_MalK-like"/>
</dbReference>
<dbReference type="InterPro" id="IPR012340">
    <property type="entry name" value="NA-bd_OB-fold"/>
</dbReference>
<evidence type="ECO:0000256" key="1">
    <source>
        <dbReference type="ARBA" id="ARBA00022448"/>
    </source>
</evidence>
<dbReference type="PANTHER" id="PTHR43875">
    <property type="entry name" value="MALTODEXTRIN IMPORT ATP-BINDING PROTEIN MSMX"/>
    <property type="match status" value="1"/>
</dbReference>
<dbReference type="Pfam" id="PF17912">
    <property type="entry name" value="OB_MalK"/>
    <property type="match status" value="1"/>
</dbReference>
<accession>A0A0U3HAY6</accession>
<dbReference type="AlphaFoldDB" id="A0A0U3HAY6"/>
<dbReference type="KEGG" id="kfv:AS188_10405"/>
<dbReference type="Pfam" id="PF00005">
    <property type="entry name" value="ABC_tran"/>
    <property type="match status" value="1"/>
</dbReference>
<dbReference type="GO" id="GO:0140359">
    <property type="term" value="F:ABC-type transporter activity"/>
    <property type="evidence" value="ECO:0007669"/>
    <property type="project" value="InterPro"/>
</dbReference>
<keyword evidence="8" id="KW-1185">Reference proteome</keyword>
<dbReference type="PROSITE" id="PS50893">
    <property type="entry name" value="ABC_TRANSPORTER_2"/>
    <property type="match status" value="1"/>
</dbReference>
<evidence type="ECO:0000256" key="3">
    <source>
        <dbReference type="ARBA" id="ARBA00022840"/>
    </source>
</evidence>
<evidence type="ECO:0000313" key="8">
    <source>
        <dbReference type="Proteomes" id="UP000321155"/>
    </source>
</evidence>
<dbReference type="GO" id="GO:0005524">
    <property type="term" value="F:ATP binding"/>
    <property type="evidence" value="ECO:0007669"/>
    <property type="project" value="UniProtKB-KW"/>
</dbReference>
<dbReference type="EMBL" id="BJZR01000101">
    <property type="protein sequence ID" value="GEO93296.1"/>
    <property type="molecule type" value="Genomic_DNA"/>
</dbReference>
<dbReference type="SMART" id="SM00382">
    <property type="entry name" value="AAA"/>
    <property type="match status" value="1"/>
</dbReference>
<dbReference type="Proteomes" id="UP000057181">
    <property type="component" value="Chromosome"/>
</dbReference>
<dbReference type="InterPro" id="IPR003439">
    <property type="entry name" value="ABC_transporter-like_ATP-bd"/>
</dbReference>
<dbReference type="FunFam" id="3.40.50.300:FF:000042">
    <property type="entry name" value="Maltose/maltodextrin ABC transporter, ATP-binding protein"/>
    <property type="match status" value="1"/>
</dbReference>
<gene>
    <name evidence="5" type="ORF">AS188_10405</name>
    <name evidence="6" type="ORF">KFL01_26020</name>
</gene>
<dbReference type="InterPro" id="IPR017871">
    <property type="entry name" value="ABC_transporter-like_CS"/>
</dbReference>
<dbReference type="SUPFAM" id="SSF52540">
    <property type="entry name" value="P-loop containing nucleoside triphosphate hydrolases"/>
    <property type="match status" value="1"/>
</dbReference>
<dbReference type="GO" id="GO:0016887">
    <property type="term" value="F:ATP hydrolysis activity"/>
    <property type="evidence" value="ECO:0007669"/>
    <property type="project" value="InterPro"/>
</dbReference>
<dbReference type="OrthoDB" id="9802264at2"/>
<proteinExistence type="predicted"/>
<dbReference type="RefSeq" id="WP_058858787.1">
    <property type="nucleotide sequence ID" value="NZ_BJZR01000101.1"/>
</dbReference>
<dbReference type="InterPro" id="IPR003593">
    <property type="entry name" value="AAA+_ATPase"/>
</dbReference>
<dbReference type="GO" id="GO:0008643">
    <property type="term" value="P:carbohydrate transport"/>
    <property type="evidence" value="ECO:0007669"/>
    <property type="project" value="InterPro"/>
</dbReference>
<dbReference type="CDD" id="cd03301">
    <property type="entry name" value="ABC_MalK_N"/>
    <property type="match status" value="1"/>
</dbReference>
<dbReference type="GO" id="GO:0055052">
    <property type="term" value="C:ATP-binding cassette (ABC) transporter complex, substrate-binding subunit-containing"/>
    <property type="evidence" value="ECO:0007669"/>
    <property type="project" value="TreeGrafter"/>
</dbReference>
<dbReference type="InterPro" id="IPR047641">
    <property type="entry name" value="ABC_transpr_MalK/UgpC-like"/>
</dbReference>
<dbReference type="InterPro" id="IPR008995">
    <property type="entry name" value="Mo/tungstate-bd_C_term_dom"/>
</dbReference>
<dbReference type="InterPro" id="IPR015855">
    <property type="entry name" value="ABC_transpr_MalK-like"/>
</dbReference>
<protein>
    <submittedName>
        <fullName evidence="5 6">ABC transporter ATP-binding protein</fullName>
    </submittedName>
</protein>
<keyword evidence="1" id="KW-0813">Transport</keyword>
<dbReference type="STRING" id="446860.AS188_10405"/>
<sequence length="378" mass="40877">MSAVTYDHVTCQYPGAERPSVSDLNLQIAEGEFLVLVGPSGCGKSTTLRMLAGLEEVTGGRILIGDRDVTDVPSRDRDIAMVFQNYALYPHMTVAENMGFALKIAKIDAAERRARVEEAAKILDLTDYLDRKPKALSGGQRQRVAMGRAIVRSPQVFLMDEPLSNLDAKLRVQTRTQIASLTRRLGVTTVYVTHDQVEAMTMGDRVAVLKDGLLMQVDTPRRLYDRPATEFVAGFIGSPAMNLFRVPVTEAGAQLGTVRIPLTGAQRSAVTGSQVSVGIRPEDLHRASEGTGLPIVADVVEELGADAFVYGHLAPVTAANTIVPVDATTGTADDPTTHEFIVRVEGRTPPRAGTTIWVAPDLEHVHLFDAATGRRLPD</sequence>